<feature type="active site" description="Acyl-ester intermediate" evidence="3">
    <location>
        <position position="234"/>
    </location>
</feature>
<dbReference type="PRINTS" id="PR00878">
    <property type="entry name" value="CHOLNESTRASE"/>
</dbReference>
<evidence type="ECO:0000313" key="5">
    <source>
        <dbReference type="EMBL" id="KAG0263631.1"/>
    </source>
</evidence>
<reference evidence="5" key="1">
    <citation type="journal article" date="2020" name="Fungal Divers.">
        <title>Resolving the Mortierellaceae phylogeny through synthesis of multi-gene phylogenetics and phylogenomics.</title>
        <authorList>
            <person name="Vandepol N."/>
            <person name="Liber J."/>
            <person name="Desiro A."/>
            <person name="Na H."/>
            <person name="Kennedy M."/>
            <person name="Barry K."/>
            <person name="Grigoriev I.V."/>
            <person name="Miller A.N."/>
            <person name="O'Donnell K."/>
            <person name="Stajich J.E."/>
            <person name="Bonito G."/>
        </authorList>
    </citation>
    <scope>NUCLEOTIDE SEQUENCE</scope>
    <source>
        <strain evidence="5">KOD948</strain>
    </source>
</reference>
<proteinExistence type="inferred from homology"/>
<evidence type="ECO:0000256" key="3">
    <source>
        <dbReference type="PIRSR" id="PIRSR600997-1"/>
    </source>
</evidence>
<feature type="active site" description="Charge relay system" evidence="3">
    <location>
        <position position="471"/>
    </location>
</feature>
<sequence length="614" mass="69035">MTGRTPPRVHLAGQGAIEGSLDTTKRIVRFLNVPFGTVPERWRPAVKPAPWSHIRDATKQGPVSPQPMGPSRYSRAINSYSEFDFDDDTTVFDEKLCLNLNIFVHEDTLNQAGKSTSAAVMVYIHGGGFKDGANAIDVYDGSNLVRQSVALGRPIILVVPNYRLNFFGNFSCPELVADLASDHNLDTSSSPSDDYARSTGNWCLQDQRLAFEWVRDHIPTMGGDPKNVTAFGESIGAVSVQYHMMIQAHRGLFHRAIMQSCAMNSGPAIRPQVEGRLYFDYLVDYFKIPQGLSSEKKLALLKQVPAKELAQASDSDRLRMFTPFVDGIMVPKDIRVWSHETENYDMGVKAVMVGDMKDEGSMFGESMGATTLQGWERVKEKYCPPGIESQKLWDEIYGEIKSDEDVRRASTKVAEHMLFIYPDFSALQALSKRKDLKRDGEGGGEFELFQYYFDRSIAAVDAKGKGWGAHHGVDLVFIFGPDLAVEQLFTPEEKRLSEQVQTLWIKFAYGETQTAVTSDGQPLRIPRITRPVDDFEYHAKEKEVIVFTDRCTVETEHANRQGEKMLQFWERSEKWVHEVREAMEQGSDGNGVNDEKGLRTGLLCIALPSESKWQ</sequence>
<dbReference type="OrthoDB" id="408631at2759"/>
<dbReference type="Gene3D" id="3.40.50.1820">
    <property type="entry name" value="alpha/beta hydrolase"/>
    <property type="match status" value="1"/>
</dbReference>
<accession>A0A9P6QDM2</accession>
<dbReference type="SUPFAM" id="SSF53474">
    <property type="entry name" value="alpha/beta-Hydrolases"/>
    <property type="match status" value="1"/>
</dbReference>
<dbReference type="GO" id="GO:0004104">
    <property type="term" value="F:cholinesterase activity"/>
    <property type="evidence" value="ECO:0007669"/>
    <property type="project" value="InterPro"/>
</dbReference>
<comment type="similarity">
    <text evidence="1">Belongs to the type-B carboxylesterase/lipase family.</text>
</comment>
<protein>
    <recommendedName>
        <fullName evidence="4">Carboxylesterase type B domain-containing protein</fullName>
    </recommendedName>
</protein>
<dbReference type="Pfam" id="PF00135">
    <property type="entry name" value="COesterase"/>
    <property type="match status" value="2"/>
</dbReference>
<feature type="domain" description="Carboxylesterase type B" evidence="4">
    <location>
        <begin position="9"/>
        <end position="171"/>
    </location>
</feature>
<dbReference type="InterPro" id="IPR000997">
    <property type="entry name" value="Cholinesterase"/>
</dbReference>
<dbReference type="EMBL" id="JAAAJA010000070">
    <property type="protein sequence ID" value="KAG0263631.1"/>
    <property type="molecule type" value="Genomic_DNA"/>
</dbReference>
<comment type="caution">
    <text evidence="5">The sequence shown here is derived from an EMBL/GenBank/DDBJ whole genome shotgun (WGS) entry which is preliminary data.</text>
</comment>
<feature type="active site" description="Charge relay system" evidence="3">
    <location>
        <position position="359"/>
    </location>
</feature>
<evidence type="ECO:0000313" key="6">
    <source>
        <dbReference type="Proteomes" id="UP000726737"/>
    </source>
</evidence>
<gene>
    <name evidence="5" type="ORF">BG011_008481</name>
</gene>
<evidence type="ECO:0000256" key="1">
    <source>
        <dbReference type="ARBA" id="ARBA00005964"/>
    </source>
</evidence>
<name>A0A9P6QDM2_9FUNG</name>
<organism evidence="5 6">
    <name type="scientific">Mortierella polycephala</name>
    <dbReference type="NCBI Taxonomy" id="41804"/>
    <lineage>
        <taxon>Eukaryota</taxon>
        <taxon>Fungi</taxon>
        <taxon>Fungi incertae sedis</taxon>
        <taxon>Mucoromycota</taxon>
        <taxon>Mortierellomycotina</taxon>
        <taxon>Mortierellomycetes</taxon>
        <taxon>Mortierellales</taxon>
        <taxon>Mortierellaceae</taxon>
        <taxon>Mortierella</taxon>
    </lineage>
</organism>
<dbReference type="Proteomes" id="UP000726737">
    <property type="component" value="Unassembled WGS sequence"/>
</dbReference>
<dbReference type="InterPro" id="IPR002018">
    <property type="entry name" value="CarbesteraseB"/>
</dbReference>
<keyword evidence="6" id="KW-1185">Reference proteome</keyword>
<evidence type="ECO:0000259" key="4">
    <source>
        <dbReference type="Pfam" id="PF00135"/>
    </source>
</evidence>
<feature type="domain" description="Carboxylesterase type B" evidence="4">
    <location>
        <begin position="197"/>
        <end position="515"/>
    </location>
</feature>
<dbReference type="PANTHER" id="PTHR11559">
    <property type="entry name" value="CARBOXYLESTERASE"/>
    <property type="match status" value="1"/>
</dbReference>
<dbReference type="InterPro" id="IPR050309">
    <property type="entry name" value="Type-B_Carboxylest/Lipase"/>
</dbReference>
<evidence type="ECO:0000256" key="2">
    <source>
        <dbReference type="ARBA" id="ARBA00022801"/>
    </source>
</evidence>
<keyword evidence="2" id="KW-0378">Hydrolase</keyword>
<dbReference type="InterPro" id="IPR029058">
    <property type="entry name" value="AB_hydrolase_fold"/>
</dbReference>
<dbReference type="AlphaFoldDB" id="A0A9P6QDM2"/>